<evidence type="ECO:0000256" key="4">
    <source>
        <dbReference type="ARBA" id="ARBA00023125"/>
    </source>
</evidence>
<keyword evidence="9" id="KW-1185">Reference proteome</keyword>
<dbReference type="InterPro" id="IPR013249">
    <property type="entry name" value="RNA_pol_sigma70_r4_t2"/>
</dbReference>
<dbReference type="NCBIfam" id="TIGR02937">
    <property type="entry name" value="sigma70-ECF"/>
    <property type="match status" value="1"/>
</dbReference>
<dbReference type="Pfam" id="PF08281">
    <property type="entry name" value="Sigma70_r4_2"/>
    <property type="match status" value="1"/>
</dbReference>
<evidence type="ECO:0000259" key="7">
    <source>
        <dbReference type="Pfam" id="PF08281"/>
    </source>
</evidence>
<dbReference type="CDD" id="cd06171">
    <property type="entry name" value="Sigma70_r4"/>
    <property type="match status" value="1"/>
</dbReference>
<feature type="domain" description="RNA polymerase sigma-70 region 2" evidence="6">
    <location>
        <begin position="21"/>
        <end position="89"/>
    </location>
</feature>
<dbReference type="Gene3D" id="1.10.10.10">
    <property type="entry name" value="Winged helix-like DNA-binding domain superfamily/Winged helix DNA-binding domain"/>
    <property type="match status" value="1"/>
</dbReference>
<name>A0ABP8UTD7_9ACTN</name>
<proteinExistence type="inferred from homology"/>
<reference evidence="9" key="1">
    <citation type="journal article" date="2019" name="Int. J. Syst. Evol. Microbiol.">
        <title>The Global Catalogue of Microorganisms (GCM) 10K type strain sequencing project: providing services to taxonomists for standard genome sequencing and annotation.</title>
        <authorList>
            <consortium name="The Broad Institute Genomics Platform"/>
            <consortium name="The Broad Institute Genome Sequencing Center for Infectious Disease"/>
            <person name="Wu L."/>
            <person name="Ma J."/>
        </authorList>
    </citation>
    <scope>NUCLEOTIDE SEQUENCE [LARGE SCALE GENOMIC DNA]</scope>
    <source>
        <strain evidence="9">JCM 17939</strain>
    </source>
</reference>
<keyword evidence="2" id="KW-0805">Transcription regulation</keyword>
<evidence type="ECO:0000313" key="8">
    <source>
        <dbReference type="EMBL" id="GAA4637617.1"/>
    </source>
</evidence>
<dbReference type="Gene3D" id="1.10.1740.10">
    <property type="match status" value="1"/>
</dbReference>
<dbReference type="RefSeq" id="WP_345440775.1">
    <property type="nucleotide sequence ID" value="NZ_BAABHK010000020.1"/>
</dbReference>
<evidence type="ECO:0000256" key="3">
    <source>
        <dbReference type="ARBA" id="ARBA00023082"/>
    </source>
</evidence>
<dbReference type="InterPro" id="IPR013325">
    <property type="entry name" value="RNA_pol_sigma_r2"/>
</dbReference>
<dbReference type="InterPro" id="IPR036388">
    <property type="entry name" value="WH-like_DNA-bd_sf"/>
</dbReference>
<dbReference type="SUPFAM" id="SSF88946">
    <property type="entry name" value="Sigma2 domain of RNA polymerase sigma factors"/>
    <property type="match status" value="1"/>
</dbReference>
<dbReference type="SUPFAM" id="SSF88659">
    <property type="entry name" value="Sigma3 and sigma4 domains of RNA polymerase sigma factors"/>
    <property type="match status" value="1"/>
</dbReference>
<evidence type="ECO:0000256" key="5">
    <source>
        <dbReference type="ARBA" id="ARBA00023163"/>
    </source>
</evidence>
<dbReference type="InterPro" id="IPR013324">
    <property type="entry name" value="RNA_pol_sigma_r3/r4-like"/>
</dbReference>
<keyword evidence="3" id="KW-0731">Sigma factor</keyword>
<dbReference type="InterPro" id="IPR039425">
    <property type="entry name" value="RNA_pol_sigma-70-like"/>
</dbReference>
<evidence type="ECO:0000313" key="9">
    <source>
        <dbReference type="Proteomes" id="UP001501442"/>
    </source>
</evidence>
<evidence type="ECO:0000259" key="6">
    <source>
        <dbReference type="Pfam" id="PF04542"/>
    </source>
</evidence>
<evidence type="ECO:0000256" key="1">
    <source>
        <dbReference type="ARBA" id="ARBA00010641"/>
    </source>
</evidence>
<dbReference type="Pfam" id="PF04542">
    <property type="entry name" value="Sigma70_r2"/>
    <property type="match status" value="1"/>
</dbReference>
<evidence type="ECO:0000256" key="2">
    <source>
        <dbReference type="ARBA" id="ARBA00023015"/>
    </source>
</evidence>
<dbReference type="Proteomes" id="UP001501442">
    <property type="component" value="Unassembled WGS sequence"/>
</dbReference>
<comment type="caution">
    <text evidence="8">The sequence shown here is derived from an EMBL/GenBank/DDBJ whole genome shotgun (WGS) entry which is preliminary data.</text>
</comment>
<dbReference type="EMBL" id="BAABHK010000020">
    <property type="protein sequence ID" value="GAA4637617.1"/>
    <property type="molecule type" value="Genomic_DNA"/>
</dbReference>
<comment type="similarity">
    <text evidence="1">Belongs to the sigma-70 factor family. ECF subfamily.</text>
</comment>
<dbReference type="InterPro" id="IPR014284">
    <property type="entry name" value="RNA_pol_sigma-70_dom"/>
</dbReference>
<organism evidence="8 9">
    <name type="scientific">Actinoallomurus vinaceus</name>
    <dbReference type="NCBI Taxonomy" id="1080074"/>
    <lineage>
        <taxon>Bacteria</taxon>
        <taxon>Bacillati</taxon>
        <taxon>Actinomycetota</taxon>
        <taxon>Actinomycetes</taxon>
        <taxon>Streptosporangiales</taxon>
        <taxon>Thermomonosporaceae</taxon>
        <taxon>Actinoallomurus</taxon>
    </lineage>
</organism>
<protein>
    <submittedName>
        <fullName evidence="8">RNA polymerase sigma factor</fullName>
    </submittedName>
</protein>
<feature type="domain" description="RNA polymerase sigma factor 70 region 4 type 2" evidence="7">
    <location>
        <begin position="121"/>
        <end position="172"/>
    </location>
</feature>
<dbReference type="PANTHER" id="PTHR43133:SF8">
    <property type="entry name" value="RNA POLYMERASE SIGMA FACTOR HI_1459-RELATED"/>
    <property type="match status" value="1"/>
</dbReference>
<accession>A0ABP8UTD7</accession>
<gene>
    <name evidence="8" type="ORF">GCM10023196_092130</name>
</gene>
<dbReference type="InterPro" id="IPR007627">
    <property type="entry name" value="RNA_pol_sigma70_r2"/>
</dbReference>
<keyword evidence="5" id="KW-0804">Transcription</keyword>
<dbReference type="PANTHER" id="PTHR43133">
    <property type="entry name" value="RNA POLYMERASE ECF-TYPE SIGMA FACTO"/>
    <property type="match status" value="1"/>
</dbReference>
<sequence>MPVETETLPLSRDDPEWFTVLYDRYAEDIHRYIAGRLGRESADDLTADVFLVAFRKRATFDPARGAVKPWLYGIATKVVSRHRRSEGRRLKALFRMSAEDATDGHEDHVAARVAAQRAGPELARAINGLSQAERDVLFLTALGGLSYQEVAEALGIASGTVGSRLNRAKRELRRVLGGVNPAKEN</sequence>
<keyword evidence="4" id="KW-0238">DNA-binding</keyword>